<comment type="similarity">
    <text evidence="1 2">Belongs to the BCP1 family.</text>
</comment>
<sequence length="296" mass="34156">MSKNINNLNEMEEDPVDNSKKSSRNSESDQPQALAYTGNHEVRTDFKPRVILDRDWYAICHLLQRLFMKAHINCMQMADLIIMQNFLGSVIYQCESDGIESDIDDDIYEGGIIYGVITVLNITAKKDMPCVQQLRSFIIESAEKYASDDIIKKFVDILDDTSRPIAYLINERLIHVPAEFSIGLLENLQIETDVAKKNGMKFDFAYYLTIIKLYRREARDGKPKEDFYSSAEEEFLARKAINSIEYSMPDDSDKGISGDWLEVEDAPPPYRKMLLFEASQMSNIIMELRQQIQENK</sequence>
<dbReference type="AlphaFoldDB" id="A0A1A9WUN9"/>
<dbReference type="Proteomes" id="UP000091820">
    <property type="component" value="Unassembled WGS sequence"/>
</dbReference>
<accession>A0A1A9WUN9</accession>
<evidence type="ECO:0000256" key="2">
    <source>
        <dbReference type="PIRNR" id="PIRNR028983"/>
    </source>
</evidence>
<evidence type="ECO:0000313" key="4">
    <source>
        <dbReference type="EnsemblMetazoa" id="GBRI032970-PA"/>
    </source>
</evidence>
<organism evidence="4 5">
    <name type="scientific">Glossina brevipalpis</name>
    <dbReference type="NCBI Taxonomy" id="37001"/>
    <lineage>
        <taxon>Eukaryota</taxon>
        <taxon>Metazoa</taxon>
        <taxon>Ecdysozoa</taxon>
        <taxon>Arthropoda</taxon>
        <taxon>Hexapoda</taxon>
        <taxon>Insecta</taxon>
        <taxon>Pterygota</taxon>
        <taxon>Neoptera</taxon>
        <taxon>Endopterygota</taxon>
        <taxon>Diptera</taxon>
        <taxon>Brachycera</taxon>
        <taxon>Muscomorpha</taxon>
        <taxon>Hippoboscoidea</taxon>
        <taxon>Glossinidae</taxon>
        <taxon>Glossina</taxon>
    </lineage>
</organism>
<evidence type="ECO:0000313" key="5">
    <source>
        <dbReference type="Proteomes" id="UP000091820"/>
    </source>
</evidence>
<dbReference type="GO" id="GO:0005634">
    <property type="term" value="C:nucleus"/>
    <property type="evidence" value="ECO:0007669"/>
    <property type="project" value="TreeGrafter"/>
</dbReference>
<dbReference type="InterPro" id="IPR025602">
    <property type="entry name" value="BCP1_family"/>
</dbReference>
<keyword evidence="5" id="KW-1185">Reference proteome</keyword>
<proteinExistence type="inferred from homology"/>
<name>A0A1A9WUN9_9MUSC</name>
<evidence type="ECO:0000256" key="3">
    <source>
        <dbReference type="SAM" id="MobiDB-lite"/>
    </source>
</evidence>
<dbReference type="Pfam" id="PF13862">
    <property type="entry name" value="BCCIP"/>
    <property type="match status" value="1"/>
</dbReference>
<feature type="compositionally biased region" description="Basic and acidic residues" evidence="3">
    <location>
        <begin position="17"/>
        <end position="27"/>
    </location>
</feature>
<dbReference type="PANTHER" id="PTHR13261">
    <property type="entry name" value="BRCA2 AND CDKN1A INTERACTING PROTEIN"/>
    <property type="match status" value="1"/>
</dbReference>
<feature type="region of interest" description="Disordered" evidence="3">
    <location>
        <begin position="1"/>
        <end position="38"/>
    </location>
</feature>
<dbReference type="PANTHER" id="PTHR13261:SF0">
    <property type="entry name" value="BRCA2 AND CDKN1A-INTERACTING PROTEIN"/>
    <property type="match status" value="1"/>
</dbReference>
<dbReference type="EnsemblMetazoa" id="GBRI032970-RA">
    <property type="protein sequence ID" value="GBRI032970-PA"/>
    <property type="gene ID" value="GBRI032970"/>
</dbReference>
<evidence type="ECO:0000256" key="1">
    <source>
        <dbReference type="ARBA" id="ARBA00006781"/>
    </source>
</evidence>
<dbReference type="PIRSF" id="PIRSF028983">
    <property type="entry name" value="BCP1"/>
    <property type="match status" value="1"/>
</dbReference>
<protein>
    <recommendedName>
        <fullName evidence="2">Protein BCCIP homolog</fullName>
    </recommendedName>
</protein>
<reference evidence="5" key="1">
    <citation type="submission" date="2014-03" db="EMBL/GenBank/DDBJ databases">
        <authorList>
            <person name="Aksoy S."/>
            <person name="Warren W."/>
            <person name="Wilson R.K."/>
        </authorList>
    </citation>
    <scope>NUCLEOTIDE SEQUENCE [LARGE SCALE GENOMIC DNA]</scope>
    <source>
        <strain evidence="5">IAEA</strain>
    </source>
</reference>
<reference evidence="4" key="2">
    <citation type="submission" date="2020-05" db="UniProtKB">
        <authorList>
            <consortium name="EnsemblMetazoa"/>
        </authorList>
    </citation>
    <scope>IDENTIFICATION</scope>
    <source>
        <strain evidence="4">IAEA</strain>
    </source>
</reference>
<dbReference type="STRING" id="37001.A0A1A9WUN9"/>
<dbReference type="VEuPathDB" id="VectorBase:GBRI032970"/>